<keyword evidence="2" id="KW-0812">Transmembrane</keyword>
<proteinExistence type="predicted"/>
<feature type="compositionally biased region" description="Acidic residues" evidence="1">
    <location>
        <begin position="178"/>
        <end position="191"/>
    </location>
</feature>
<protein>
    <submittedName>
        <fullName evidence="3">Uncharacterized protein</fullName>
    </submittedName>
</protein>
<evidence type="ECO:0000256" key="1">
    <source>
        <dbReference type="SAM" id="MobiDB-lite"/>
    </source>
</evidence>
<feature type="transmembrane region" description="Helical" evidence="2">
    <location>
        <begin position="268"/>
        <end position="290"/>
    </location>
</feature>
<keyword evidence="2" id="KW-0472">Membrane</keyword>
<comment type="caution">
    <text evidence="3">The sequence shown here is derived from an EMBL/GenBank/DDBJ whole genome shotgun (WGS) entry which is preliminary data.</text>
</comment>
<feature type="region of interest" description="Disordered" evidence="1">
    <location>
        <begin position="300"/>
        <end position="352"/>
    </location>
</feature>
<feature type="region of interest" description="Disordered" evidence="1">
    <location>
        <begin position="381"/>
        <end position="408"/>
    </location>
</feature>
<feature type="transmembrane region" description="Helical" evidence="2">
    <location>
        <begin position="12"/>
        <end position="38"/>
    </location>
</feature>
<accession>A0A2G6K8Z8</accession>
<dbReference type="EMBL" id="PDSK01000117">
    <property type="protein sequence ID" value="PIE32134.1"/>
    <property type="molecule type" value="Genomic_DNA"/>
</dbReference>
<gene>
    <name evidence="3" type="ORF">CSA56_16115</name>
</gene>
<feature type="transmembrane region" description="Helical" evidence="2">
    <location>
        <begin position="76"/>
        <end position="96"/>
    </location>
</feature>
<dbReference type="AlphaFoldDB" id="A0A2G6K8Z8"/>
<name>A0A2G6K8Z8_9BACT</name>
<evidence type="ECO:0000313" key="4">
    <source>
        <dbReference type="Proteomes" id="UP000230821"/>
    </source>
</evidence>
<sequence length="608" mass="67745">MARKIKNFGKCGIAACLVMLIMGVIFGSLGILAAHSLIKHLSHYYLILVPPLVVAIILGLGLNWGARIGRCSRFNMVTLFLVTICSLVCYGTILFLNDYHDSFPEAPTLGQEGLFLTCDGMNMLAEFPFVSDYVKPTDAQTLHKTLARIPLLSTLLPPLENVEQESAETETSTPETSPEGEPEPVTGEETEPDVITTARDHLGTQVTDFLHALPERAFAPEPVVIGTIFDLVLFVPIQNYLLYPGLTFWKEDNGVRQLAFDERAVQPWMAWIAELVLLWLVTLLITLSGTKKAYRTYQKRLEKRGSSPRQGLQLGGQKEEPEAGKKKKKGFFGKKNKEETRSTDQAGTSEGESLVIEGVAPKKKKKKDKVKKKKLGVFGRSKDEAEDEDVGGTVVLPETPSVGDAQGMPDSDVDFEFSEEEPQEKLYAIILHQYAQERQDDLARLIQQVGQVSEERARRLLKVPSLIQRDVTTHQANIAIEKFNQVQAQVRLISMEQLLQLQNKQRQSAVLKPESPNSQSVLSPDTGERYALILRKFDSSQRKPILELLSSLSGTPVTELQQSLKTPALVLRDASKDEVTMIAQQFKNIHADVKVLTMAELQQLMAKK</sequence>
<feature type="compositionally biased region" description="Basic residues" evidence="1">
    <location>
        <begin position="325"/>
        <end position="334"/>
    </location>
</feature>
<dbReference type="Proteomes" id="UP000230821">
    <property type="component" value="Unassembled WGS sequence"/>
</dbReference>
<feature type="region of interest" description="Disordered" evidence="1">
    <location>
        <begin position="162"/>
        <end position="191"/>
    </location>
</feature>
<evidence type="ECO:0000313" key="3">
    <source>
        <dbReference type="EMBL" id="PIE32134.1"/>
    </source>
</evidence>
<evidence type="ECO:0000256" key="2">
    <source>
        <dbReference type="SAM" id="Phobius"/>
    </source>
</evidence>
<feature type="transmembrane region" description="Helical" evidence="2">
    <location>
        <begin position="44"/>
        <end position="64"/>
    </location>
</feature>
<organism evidence="3 4">
    <name type="scientific">candidate division KSB3 bacterium</name>
    <dbReference type="NCBI Taxonomy" id="2044937"/>
    <lineage>
        <taxon>Bacteria</taxon>
        <taxon>candidate division KSB3</taxon>
    </lineage>
</organism>
<reference evidence="3 4" key="1">
    <citation type="submission" date="2017-10" db="EMBL/GenBank/DDBJ databases">
        <title>Novel microbial diversity and functional potential in the marine mammal oral microbiome.</title>
        <authorList>
            <person name="Dudek N.K."/>
            <person name="Sun C.L."/>
            <person name="Burstein D."/>
            <person name="Kantor R.S."/>
            <person name="Aliaga Goltsman D.S."/>
            <person name="Bik E.M."/>
            <person name="Thomas B.C."/>
            <person name="Banfield J.F."/>
            <person name="Relman D.A."/>
        </authorList>
    </citation>
    <scope>NUCLEOTIDE SEQUENCE [LARGE SCALE GENOMIC DNA]</scope>
    <source>
        <strain evidence="3">DOLJORAL78_47_16</strain>
    </source>
</reference>
<keyword evidence="2" id="KW-1133">Transmembrane helix</keyword>